<dbReference type="EMBL" id="SRZB01000030">
    <property type="protein sequence ID" value="TGX97519.1"/>
    <property type="molecule type" value="Genomic_DNA"/>
</dbReference>
<comment type="caution">
    <text evidence="1">The sequence shown here is derived from an EMBL/GenBank/DDBJ whole genome shotgun (WGS) entry which is preliminary data.</text>
</comment>
<reference evidence="1" key="1">
    <citation type="submission" date="2019-04" db="EMBL/GenBank/DDBJ databases">
        <title>Microbes associate with the intestines of laboratory mice.</title>
        <authorList>
            <person name="Navarre W."/>
            <person name="Wong E."/>
            <person name="Huang K."/>
            <person name="Tropini C."/>
            <person name="Ng K."/>
            <person name="Yu B."/>
        </authorList>
    </citation>
    <scope>NUCLEOTIDE SEQUENCE</scope>
    <source>
        <strain evidence="1">NM72_1-8</strain>
    </source>
</reference>
<evidence type="ECO:0000313" key="2">
    <source>
        <dbReference type="Proteomes" id="UP000307720"/>
    </source>
</evidence>
<keyword evidence="2" id="KW-1185">Reference proteome</keyword>
<gene>
    <name evidence="1" type="ORF">E5357_12345</name>
</gene>
<protein>
    <submittedName>
        <fullName evidence="1">Uncharacterized protein</fullName>
    </submittedName>
</protein>
<evidence type="ECO:0000313" key="1">
    <source>
        <dbReference type="EMBL" id="TGX97519.1"/>
    </source>
</evidence>
<dbReference type="Proteomes" id="UP000307720">
    <property type="component" value="Unassembled WGS sequence"/>
</dbReference>
<accession>A0AC61QX20</accession>
<proteinExistence type="predicted"/>
<organism evidence="1 2">
    <name type="scientific">Hominisplanchenecus murintestinalis</name>
    <dbReference type="NCBI Taxonomy" id="2941517"/>
    <lineage>
        <taxon>Bacteria</taxon>
        <taxon>Bacillati</taxon>
        <taxon>Bacillota</taxon>
        <taxon>Clostridia</taxon>
        <taxon>Lachnospirales</taxon>
        <taxon>Lachnospiraceae</taxon>
        <taxon>Hominisplanchenecus</taxon>
    </lineage>
</organism>
<sequence length="359" mass="41032">MITITDTCNHHPCPPAWQHQIPPESVIFDIETTGFSPKSAFIYLVGALTLKNGSWQLTQWLAESLKDEPEILSAFSSFLSGFRYLIHFNGEAFDLPFLKKRCEKYKLPCGHLDKVQSIDLYRMYRPLKKFLGLSSMNLKSLENFLEYSREDELDGQKLIAVYHEFSRAKSPALRRLLLLHNHDDLLGTAALFSLSAYLELLEGAFRLHTAPSVQANQDSLMLTFNISLRTPIPQSISISREEGSFTASSSAAVLQVHGICGALKHFFDDYRSYYYLPLEDTAIHKSVAAYVDKEHRTPAKASNCYCRKDGYFLPGFADVQTPKFYRNYGDSLFYLECTKTFLEDFTKLHTYVTAFLRNM</sequence>
<name>A0AC61QX20_9FIRM</name>